<reference evidence="4 5" key="1">
    <citation type="journal article" date="2008" name="Nature">
        <title>The Trichoplax genome and the nature of placozoans.</title>
        <authorList>
            <person name="Srivastava M."/>
            <person name="Begovic E."/>
            <person name="Chapman J."/>
            <person name="Putnam N.H."/>
            <person name="Hellsten U."/>
            <person name="Kawashima T."/>
            <person name="Kuo A."/>
            <person name="Mitros T."/>
            <person name="Salamov A."/>
            <person name="Carpenter M.L."/>
            <person name="Signorovitch A.Y."/>
            <person name="Moreno M.A."/>
            <person name="Kamm K."/>
            <person name="Grimwood J."/>
            <person name="Schmutz J."/>
            <person name="Shapiro H."/>
            <person name="Grigoriev I.V."/>
            <person name="Buss L.W."/>
            <person name="Schierwater B."/>
            <person name="Dellaporta S.L."/>
            <person name="Rokhsar D.S."/>
        </authorList>
    </citation>
    <scope>NUCLEOTIDE SEQUENCE [LARGE SCALE GENOMIC DNA]</scope>
    <source>
        <strain evidence="4 5">Grell-BS-1999</strain>
    </source>
</reference>
<dbReference type="OMA" id="TRNCWEA"/>
<dbReference type="GeneID" id="6753435"/>
<dbReference type="CTD" id="6753435"/>
<dbReference type="InterPro" id="IPR025659">
    <property type="entry name" value="Tubby-like_C"/>
</dbReference>
<sequence>YPPVQPGYGLPPGGVAQQPGYGGPSLQQRPRGRQSVQWMPPPQGPPGCPPGLEYLTQIDQLLIHQQVEILELFTNIETANKYAVKNTLGQQVYFAAEDNDCCTLQCCGPARPFELRILDNSQREVIHLSRPYRCSSCCCPCFLQELTVESPPGNTVGFVKQSWSLFTPAFDITDAAGNTVLTIEGPCCPCSCMGDVEFEVKSKDGATKVGKITKQWSGLLKEAFTDADNFGITFPMDLDVKVKATLLGAVFLIDFMYFEEANNNNK</sequence>
<comment type="function">
    <text evidence="2">May mediate accelerated ATP-independent bidirectional transbilayer migration of phospholipids upon binding calcium ions that results in a loss of phospholipid asymmetry in the plasma membrane.</text>
</comment>
<gene>
    <name evidence="4" type="ORF">TRIADDRAFT_15248</name>
</gene>
<dbReference type="eggNOG" id="KOG0621">
    <property type="taxonomic scope" value="Eukaryota"/>
</dbReference>
<comment type="similarity">
    <text evidence="1 2">Belongs to the phospholipid scramblase family.</text>
</comment>
<feature type="non-terminal residue" evidence="4">
    <location>
        <position position="1"/>
    </location>
</feature>
<feature type="region of interest" description="Disordered" evidence="3">
    <location>
        <begin position="1"/>
        <end position="43"/>
    </location>
</feature>
<dbReference type="FunCoup" id="B3RTS4">
    <property type="interactions" value="745"/>
</dbReference>
<dbReference type="OrthoDB" id="191150at2759"/>
<protein>
    <recommendedName>
        <fullName evidence="2">Phospholipid scramblase</fullName>
    </recommendedName>
</protein>
<feature type="non-terminal residue" evidence="4">
    <location>
        <position position="266"/>
    </location>
</feature>
<evidence type="ECO:0000313" key="5">
    <source>
        <dbReference type="Proteomes" id="UP000009022"/>
    </source>
</evidence>
<evidence type="ECO:0000256" key="1">
    <source>
        <dbReference type="ARBA" id="ARBA00005350"/>
    </source>
</evidence>
<dbReference type="PhylomeDB" id="B3RTS4"/>
<dbReference type="GO" id="GO:0017121">
    <property type="term" value="P:plasma membrane phospholipid scrambling"/>
    <property type="evidence" value="ECO:0000318"/>
    <property type="project" value="GO_Central"/>
</dbReference>
<evidence type="ECO:0000313" key="4">
    <source>
        <dbReference type="EMBL" id="EDV26189.1"/>
    </source>
</evidence>
<dbReference type="AlphaFoldDB" id="B3RTS4"/>
<dbReference type="PANTHER" id="PTHR23248:SF9">
    <property type="entry name" value="PHOSPHOLIPID SCRAMBLASE"/>
    <property type="match status" value="1"/>
</dbReference>
<dbReference type="GO" id="GO:0005886">
    <property type="term" value="C:plasma membrane"/>
    <property type="evidence" value="ECO:0000318"/>
    <property type="project" value="GO_Central"/>
</dbReference>
<comment type="cofactor">
    <cofactor evidence="2">
        <name>Ca(2+)</name>
        <dbReference type="ChEBI" id="CHEBI:29108"/>
    </cofactor>
</comment>
<dbReference type="PANTHER" id="PTHR23248">
    <property type="entry name" value="PHOSPHOLIPID SCRAMBLASE-RELATED"/>
    <property type="match status" value="1"/>
</dbReference>
<dbReference type="InterPro" id="IPR005552">
    <property type="entry name" value="Scramblase"/>
</dbReference>
<proteinExistence type="inferred from homology"/>
<dbReference type="Proteomes" id="UP000009022">
    <property type="component" value="Unassembled WGS sequence"/>
</dbReference>
<dbReference type="RefSeq" id="XP_002112222.1">
    <property type="nucleotide sequence ID" value="XM_002112186.1"/>
</dbReference>
<keyword evidence="5" id="KW-1185">Reference proteome</keyword>
<accession>B3RTS4</accession>
<keyword evidence="2" id="KW-0449">Lipoprotein</keyword>
<evidence type="ECO:0000256" key="2">
    <source>
        <dbReference type="RuleBase" id="RU363116"/>
    </source>
</evidence>
<dbReference type="KEGG" id="tad:TRIADDRAFT_15248"/>
<dbReference type="Pfam" id="PF03803">
    <property type="entry name" value="Scramblase"/>
    <property type="match status" value="1"/>
</dbReference>
<dbReference type="SUPFAM" id="SSF54518">
    <property type="entry name" value="Tubby C-terminal domain-like"/>
    <property type="match status" value="1"/>
</dbReference>
<keyword evidence="2" id="KW-0106">Calcium</keyword>
<name>B3RTS4_TRIAD</name>
<dbReference type="EMBL" id="DS985244">
    <property type="protein sequence ID" value="EDV26189.1"/>
    <property type="molecule type" value="Genomic_DNA"/>
</dbReference>
<keyword evidence="2" id="KW-0564">Palmitate</keyword>
<evidence type="ECO:0000256" key="3">
    <source>
        <dbReference type="SAM" id="MobiDB-lite"/>
    </source>
</evidence>
<dbReference type="HOGENOM" id="CLU_053024_2_2_1"/>
<dbReference type="GO" id="GO:0017128">
    <property type="term" value="F:phospholipid scramblase activity"/>
    <property type="evidence" value="ECO:0000318"/>
    <property type="project" value="GO_Central"/>
</dbReference>
<organism evidence="4 5">
    <name type="scientific">Trichoplax adhaerens</name>
    <name type="common">Trichoplax reptans</name>
    <dbReference type="NCBI Taxonomy" id="10228"/>
    <lineage>
        <taxon>Eukaryota</taxon>
        <taxon>Metazoa</taxon>
        <taxon>Placozoa</taxon>
        <taxon>Uniplacotomia</taxon>
        <taxon>Trichoplacea</taxon>
        <taxon>Trichoplacidae</taxon>
        <taxon>Trichoplax</taxon>
    </lineage>
</organism>
<dbReference type="InParanoid" id="B3RTS4"/>